<evidence type="ECO:0000313" key="7">
    <source>
        <dbReference type="EMBL" id="TWI78731.1"/>
    </source>
</evidence>
<reference evidence="7 8" key="1">
    <citation type="submission" date="2019-07" db="EMBL/GenBank/DDBJ databases">
        <title>Genomic Encyclopedia of Archaeal and Bacterial Type Strains, Phase II (KMG-II): from individual species to whole genera.</title>
        <authorList>
            <person name="Goeker M."/>
        </authorList>
    </citation>
    <scope>NUCLEOTIDE SEQUENCE [LARGE SCALE GENOMIC DNA]</scope>
    <source>
        <strain evidence="7 8">ATCC BAA-252</strain>
    </source>
</reference>
<dbReference type="AlphaFoldDB" id="A0A562SBI8"/>
<dbReference type="PANTHER" id="PTHR11552:SF147">
    <property type="entry name" value="CHOLINE DEHYDROGENASE, MITOCHONDRIAL"/>
    <property type="match status" value="1"/>
</dbReference>
<evidence type="ECO:0000313" key="8">
    <source>
        <dbReference type="Proteomes" id="UP000320593"/>
    </source>
</evidence>
<accession>A0A562SBI8</accession>
<dbReference type="InterPro" id="IPR012132">
    <property type="entry name" value="GMC_OxRdtase"/>
</dbReference>
<feature type="domain" description="Glucose-methanol-choline oxidoreductase N-terminal" evidence="6">
    <location>
        <begin position="83"/>
        <end position="106"/>
    </location>
</feature>
<dbReference type="InterPro" id="IPR036188">
    <property type="entry name" value="FAD/NAD-bd_sf"/>
</dbReference>
<evidence type="ECO:0000256" key="4">
    <source>
        <dbReference type="ARBA" id="ARBA00022827"/>
    </source>
</evidence>
<dbReference type="Pfam" id="PF00732">
    <property type="entry name" value="GMC_oxred_N"/>
    <property type="match status" value="1"/>
</dbReference>
<comment type="similarity">
    <text evidence="2 5">Belongs to the GMC oxidoreductase family.</text>
</comment>
<keyword evidence="3 5" id="KW-0285">Flavoprotein</keyword>
<dbReference type="SUPFAM" id="SSF51905">
    <property type="entry name" value="FAD/NAD(P)-binding domain"/>
    <property type="match status" value="1"/>
</dbReference>
<proteinExistence type="inferred from homology"/>
<keyword evidence="4 5" id="KW-0274">FAD</keyword>
<evidence type="ECO:0000256" key="2">
    <source>
        <dbReference type="ARBA" id="ARBA00010790"/>
    </source>
</evidence>
<dbReference type="InterPro" id="IPR000172">
    <property type="entry name" value="GMC_OxRdtase_N"/>
</dbReference>
<dbReference type="Proteomes" id="UP000320593">
    <property type="component" value="Unassembled WGS sequence"/>
</dbReference>
<comment type="caution">
    <text evidence="7">The sequence shown here is derived from an EMBL/GenBank/DDBJ whole genome shotgun (WGS) entry which is preliminary data.</text>
</comment>
<evidence type="ECO:0000256" key="3">
    <source>
        <dbReference type="ARBA" id="ARBA00022630"/>
    </source>
</evidence>
<comment type="cofactor">
    <cofactor evidence="1">
        <name>FAD</name>
        <dbReference type="ChEBI" id="CHEBI:57692"/>
    </cofactor>
</comment>
<evidence type="ECO:0000256" key="5">
    <source>
        <dbReference type="RuleBase" id="RU003968"/>
    </source>
</evidence>
<dbReference type="Gene3D" id="3.30.560.10">
    <property type="entry name" value="Glucose Oxidase, domain 3"/>
    <property type="match status" value="1"/>
</dbReference>
<organism evidence="7 8">
    <name type="scientific">Roseibium hamelinense</name>
    <dbReference type="NCBI Taxonomy" id="150831"/>
    <lineage>
        <taxon>Bacteria</taxon>
        <taxon>Pseudomonadati</taxon>
        <taxon>Pseudomonadota</taxon>
        <taxon>Alphaproteobacteria</taxon>
        <taxon>Hyphomicrobiales</taxon>
        <taxon>Stappiaceae</taxon>
        <taxon>Roseibium</taxon>
    </lineage>
</organism>
<sequence>MQFDYVIVGGGSAGSVLASRLSEDPQVKVCLLEAGGAGKSILVRLPTGIIVMGPGRPVKINNWAFETVPQKGLNGRRGFQPRGKALGGSSALNAMLYVRGDRQDYDTWAAEGCHGWDWDSVLPYFRRAENNERGEDAYHGSSGPLHVSEPQEPRPMAHAFVEAAKCLQVRERQDFNTGENEGCGLYQVTQFHDERNGERCSAAAAY</sequence>
<feature type="non-terminal residue" evidence="7">
    <location>
        <position position="206"/>
    </location>
</feature>
<gene>
    <name evidence="7" type="ORF">JM93_04388</name>
</gene>
<dbReference type="RefSeq" id="WP_208995395.1">
    <property type="nucleotide sequence ID" value="NZ_VLLF01000016.1"/>
</dbReference>
<dbReference type="GO" id="GO:0050660">
    <property type="term" value="F:flavin adenine dinucleotide binding"/>
    <property type="evidence" value="ECO:0007669"/>
    <property type="project" value="InterPro"/>
</dbReference>
<name>A0A562SBI8_9HYPH</name>
<evidence type="ECO:0000256" key="1">
    <source>
        <dbReference type="ARBA" id="ARBA00001974"/>
    </source>
</evidence>
<dbReference type="PROSITE" id="PS00623">
    <property type="entry name" value="GMC_OXRED_1"/>
    <property type="match status" value="1"/>
</dbReference>
<dbReference type="PANTHER" id="PTHR11552">
    <property type="entry name" value="GLUCOSE-METHANOL-CHOLINE GMC OXIDOREDUCTASE"/>
    <property type="match status" value="1"/>
</dbReference>
<dbReference type="GO" id="GO:0016614">
    <property type="term" value="F:oxidoreductase activity, acting on CH-OH group of donors"/>
    <property type="evidence" value="ECO:0007669"/>
    <property type="project" value="InterPro"/>
</dbReference>
<keyword evidence="8" id="KW-1185">Reference proteome</keyword>
<dbReference type="EMBL" id="VLLF01000016">
    <property type="protein sequence ID" value="TWI78731.1"/>
    <property type="molecule type" value="Genomic_DNA"/>
</dbReference>
<dbReference type="Gene3D" id="3.50.50.60">
    <property type="entry name" value="FAD/NAD(P)-binding domain"/>
    <property type="match status" value="1"/>
</dbReference>
<protein>
    <submittedName>
        <fullName evidence="7">GMC oxidoreductase</fullName>
    </submittedName>
</protein>
<evidence type="ECO:0000259" key="6">
    <source>
        <dbReference type="PROSITE" id="PS00623"/>
    </source>
</evidence>